<reference evidence="3 4" key="1">
    <citation type="journal article" date="2016" name="Genome Announc.">
        <title>Draft Genome Sequence of Paenibacillus amylolyticus Heshi-A3, Isolated from Fermented Rice Bran in a Japanese Fermented Seafood Dish.</title>
        <authorList>
            <person name="Akuzawa S."/>
            <person name="Nagaoka J."/>
            <person name="Kanekatsu M."/>
            <person name="Kubota E."/>
            <person name="Ohtake R."/>
            <person name="Suzuki T."/>
            <person name="Kanesaki Y."/>
        </authorList>
    </citation>
    <scope>NUCLEOTIDE SEQUENCE [LARGE SCALE GENOMIC DNA]</scope>
    <source>
        <strain evidence="3 4">Heshi-A3</strain>
    </source>
</reference>
<dbReference type="Proteomes" id="UP000069697">
    <property type="component" value="Unassembled WGS sequence"/>
</dbReference>
<dbReference type="PANTHER" id="PTHR47566">
    <property type="match status" value="1"/>
</dbReference>
<dbReference type="RefSeq" id="WP_062834121.1">
    <property type="nucleotide sequence ID" value="NZ_BCNV01000001.1"/>
</dbReference>
<reference evidence="4" key="2">
    <citation type="submission" date="2016-01" db="EMBL/GenBank/DDBJ databases">
        <title>Draft Genome Sequence of Paenibacillus amylolyticus Heshi-A3 that Was Isolated from Fermented Rice Bran with Aging Salted Mackerel, Which Was Named Heshiko as Traditional Fermented Seafood in Japan.</title>
        <authorList>
            <person name="Akuzawa S."/>
            <person name="Nakagawa J."/>
            <person name="Kanekatsu T."/>
            <person name="Kubota E."/>
            <person name="Ohtake R."/>
            <person name="Suzuki T."/>
            <person name="Kanesaki Y."/>
        </authorList>
    </citation>
    <scope>NUCLEOTIDE SEQUENCE [LARGE SCALE GENOMIC DNA]</scope>
    <source>
        <strain evidence="4">Heshi-A3</strain>
    </source>
</reference>
<comment type="caution">
    <text evidence="3">The sequence shown here is derived from an EMBL/GenBank/DDBJ whole genome shotgun (WGS) entry which is preliminary data.</text>
</comment>
<sequence>MDITYAFTDERFRRVVLDRFCNQRGFIQASDVCEVEILQLSNHNISNLEGIEYFRGLQELDCAYNQLTGLDLTQNHKLRTLRCRENQLLTLDLRSNSELQLLDCSFNRLRKLDLSHNSKLVTLECHWNMLSELVTESLERLEELSCSYNALFSLELEYNKQLQRLDCANNYMLELDVTGCPNLIELRCHHNHIKQLDLRSNLVLESVRCFNNHISELDIRHNVQLRELYCSENKLTELDYSANPKLERLQFADNLMFESNHEVQGMGLFQYDGSMSNYLMRLLVQGNELVVTAQVSTKTEMEALSPYMEATWKRWDMLGEQALRTIAEAHPDEDINELVLADAEFQGDQYFRLGYDAGDTPAGRLYIYSEFDDEFQMLDNLIYETY</sequence>
<dbReference type="GO" id="GO:0035591">
    <property type="term" value="F:signaling adaptor activity"/>
    <property type="evidence" value="ECO:0007669"/>
    <property type="project" value="TreeGrafter"/>
</dbReference>
<dbReference type="PANTHER" id="PTHR47566:SF1">
    <property type="entry name" value="PROTEIN NUD1"/>
    <property type="match status" value="1"/>
</dbReference>
<name>A0A100VKD4_PAEAM</name>
<gene>
    <name evidence="3" type="ORF">PAHA3_1490</name>
</gene>
<protein>
    <recommendedName>
        <fullName evidence="5">Leucine-rich repeat domain-containing protein</fullName>
    </recommendedName>
</protein>
<evidence type="ECO:0008006" key="5">
    <source>
        <dbReference type="Google" id="ProtNLM"/>
    </source>
</evidence>
<evidence type="ECO:0000313" key="4">
    <source>
        <dbReference type="Proteomes" id="UP000069697"/>
    </source>
</evidence>
<organism evidence="3 4">
    <name type="scientific">Paenibacillus amylolyticus</name>
    <dbReference type="NCBI Taxonomy" id="1451"/>
    <lineage>
        <taxon>Bacteria</taxon>
        <taxon>Bacillati</taxon>
        <taxon>Bacillota</taxon>
        <taxon>Bacilli</taxon>
        <taxon>Bacillales</taxon>
        <taxon>Paenibacillaceae</taxon>
        <taxon>Paenibacillus</taxon>
    </lineage>
</organism>
<proteinExistence type="predicted"/>
<dbReference type="InterPro" id="IPR032675">
    <property type="entry name" value="LRR_dom_sf"/>
</dbReference>
<dbReference type="InterPro" id="IPR052574">
    <property type="entry name" value="CDIRP"/>
</dbReference>
<keyword evidence="1" id="KW-0433">Leucine-rich repeat</keyword>
<evidence type="ECO:0000313" key="3">
    <source>
        <dbReference type="EMBL" id="GAS81416.1"/>
    </source>
</evidence>
<dbReference type="Gene3D" id="3.80.10.10">
    <property type="entry name" value="Ribonuclease Inhibitor"/>
    <property type="match status" value="1"/>
</dbReference>
<keyword evidence="2" id="KW-0677">Repeat</keyword>
<evidence type="ECO:0000256" key="2">
    <source>
        <dbReference type="ARBA" id="ARBA00022737"/>
    </source>
</evidence>
<dbReference type="AlphaFoldDB" id="A0A100VKD4"/>
<dbReference type="SUPFAM" id="SSF52058">
    <property type="entry name" value="L domain-like"/>
    <property type="match status" value="1"/>
</dbReference>
<accession>A0A100VKD4</accession>
<dbReference type="EMBL" id="BCNV01000001">
    <property type="protein sequence ID" value="GAS81416.1"/>
    <property type="molecule type" value="Genomic_DNA"/>
</dbReference>
<evidence type="ECO:0000256" key="1">
    <source>
        <dbReference type="ARBA" id="ARBA00022614"/>
    </source>
</evidence>